<proteinExistence type="predicted"/>
<evidence type="ECO:0000313" key="2">
    <source>
        <dbReference type="Proteomes" id="UP001642464"/>
    </source>
</evidence>
<name>A0ABP0L8E1_9DINO</name>
<protein>
    <submittedName>
        <fullName evidence="1">Uncharacterized protein</fullName>
    </submittedName>
</protein>
<organism evidence="1 2">
    <name type="scientific">Durusdinium trenchii</name>
    <dbReference type="NCBI Taxonomy" id="1381693"/>
    <lineage>
        <taxon>Eukaryota</taxon>
        <taxon>Sar</taxon>
        <taxon>Alveolata</taxon>
        <taxon>Dinophyceae</taxon>
        <taxon>Suessiales</taxon>
        <taxon>Symbiodiniaceae</taxon>
        <taxon>Durusdinium</taxon>
    </lineage>
</organism>
<accession>A0ABP0L8E1</accession>
<dbReference type="EMBL" id="CAXAMM010015058">
    <property type="protein sequence ID" value="CAK9035416.1"/>
    <property type="molecule type" value="Genomic_DNA"/>
</dbReference>
<reference evidence="1 2" key="1">
    <citation type="submission" date="2024-02" db="EMBL/GenBank/DDBJ databases">
        <authorList>
            <person name="Chen Y."/>
            <person name="Shah S."/>
            <person name="Dougan E. K."/>
            <person name="Thang M."/>
            <person name="Chan C."/>
        </authorList>
    </citation>
    <scope>NUCLEOTIDE SEQUENCE [LARGE SCALE GENOMIC DNA]</scope>
</reference>
<gene>
    <name evidence="1" type="ORF">SCF082_LOCUS21277</name>
</gene>
<keyword evidence="2" id="KW-1185">Reference proteome</keyword>
<comment type="caution">
    <text evidence="1">The sequence shown here is derived from an EMBL/GenBank/DDBJ whole genome shotgun (WGS) entry which is preliminary data.</text>
</comment>
<evidence type="ECO:0000313" key="1">
    <source>
        <dbReference type="EMBL" id="CAK9035416.1"/>
    </source>
</evidence>
<sequence>MEDLSHEQTFNQVTMIWDGGWSVSPSQPVNMSVADILGNQVLQTKLYEAALVASSKMEDLRASLGAANDALLTSSTMESSIGISPSWAALAAEIWVEPPSERRARLRFKGSCFLDGKPPSTKGDKRAA</sequence>
<dbReference type="Proteomes" id="UP001642464">
    <property type="component" value="Unassembled WGS sequence"/>
</dbReference>